<dbReference type="EMBL" id="JACHJW010000001">
    <property type="protein sequence ID" value="MBB4958788.1"/>
    <property type="molecule type" value="Genomic_DNA"/>
</dbReference>
<keyword evidence="3" id="KW-1185">Reference proteome</keyword>
<reference evidence="2 3" key="1">
    <citation type="submission" date="2020-08" db="EMBL/GenBank/DDBJ databases">
        <title>Sequencing the genomes of 1000 actinobacteria strains.</title>
        <authorList>
            <person name="Klenk H.-P."/>
        </authorList>
    </citation>
    <scope>NUCLEOTIDE SEQUENCE [LARGE SCALE GENOMIC DNA]</scope>
    <source>
        <strain evidence="2 3">DSM 45886</strain>
    </source>
</reference>
<dbReference type="RefSeq" id="WP_184534825.1">
    <property type="nucleotide sequence ID" value="NZ_JACHJW010000001.1"/>
</dbReference>
<dbReference type="AlphaFoldDB" id="A0A7W7WQ08"/>
<evidence type="ECO:0000313" key="3">
    <source>
        <dbReference type="Proteomes" id="UP000578819"/>
    </source>
</evidence>
<protein>
    <submittedName>
        <fullName evidence="2">Uncharacterized protein</fullName>
    </submittedName>
</protein>
<evidence type="ECO:0000313" key="2">
    <source>
        <dbReference type="EMBL" id="MBB4958788.1"/>
    </source>
</evidence>
<sequence length="382" mass="40800">MRGWAARLAAVVALVVLVSGCSVGPIRRPAPTKVPSAPSDQQEDVSGAQSPKPPLPPDETRRSRVPVPAGYGQHQIEFTDAAHGYAVFTNCPPGPADGPKADCPAILLVTADGGRSWQPLRHPRPRAKNHQLYAEGSNLVLLAEPYGWWTSTDRGRTFKAAPATADGVPVVYRKLFGRFQVCCDEGTPQVGEWVDDRFRPVPTQPMVPGLNMVAHTGGRLFVSGLRDGQPYAAYSYDLGQTWRSMTVAAPDSPLSVLRLEVAAFDGGAWLIGHGDDRMAFPQLWQLSGGTAWERVRVAGQPAQVGGVAVIGAGMLAVTGPGGSGVIGEGQYHDLGWPLGGGFVRTLSDGTLFSAHKSDGSVWLGIGIYGERRWIRVVLEKQE</sequence>
<dbReference type="Proteomes" id="UP000578819">
    <property type="component" value="Unassembled WGS sequence"/>
</dbReference>
<organism evidence="2 3">
    <name type="scientific">Micromonospora polyrhachis</name>
    <dbReference type="NCBI Taxonomy" id="1282883"/>
    <lineage>
        <taxon>Bacteria</taxon>
        <taxon>Bacillati</taxon>
        <taxon>Actinomycetota</taxon>
        <taxon>Actinomycetes</taxon>
        <taxon>Micromonosporales</taxon>
        <taxon>Micromonosporaceae</taxon>
        <taxon>Micromonospora</taxon>
    </lineage>
</organism>
<dbReference type="Gene3D" id="2.130.10.10">
    <property type="entry name" value="YVTN repeat-like/Quinoprotein amine dehydrogenase"/>
    <property type="match status" value="1"/>
</dbReference>
<comment type="caution">
    <text evidence="2">The sequence shown here is derived from an EMBL/GenBank/DDBJ whole genome shotgun (WGS) entry which is preliminary data.</text>
</comment>
<feature type="region of interest" description="Disordered" evidence="1">
    <location>
        <begin position="27"/>
        <end position="66"/>
    </location>
</feature>
<dbReference type="InterPro" id="IPR015943">
    <property type="entry name" value="WD40/YVTN_repeat-like_dom_sf"/>
</dbReference>
<accession>A0A7W7WQ08</accession>
<name>A0A7W7WQ08_9ACTN</name>
<gene>
    <name evidence="2" type="ORF">FHR38_002521</name>
</gene>
<evidence type="ECO:0000256" key="1">
    <source>
        <dbReference type="SAM" id="MobiDB-lite"/>
    </source>
</evidence>
<proteinExistence type="predicted"/>
<dbReference type="SUPFAM" id="SSF110296">
    <property type="entry name" value="Oligoxyloglucan reducing end-specific cellobiohydrolase"/>
    <property type="match status" value="1"/>
</dbReference>
<dbReference type="PROSITE" id="PS51257">
    <property type="entry name" value="PROKAR_LIPOPROTEIN"/>
    <property type="match status" value="1"/>
</dbReference>